<dbReference type="InterPro" id="IPR000531">
    <property type="entry name" value="Beta-barrel_TonB"/>
</dbReference>
<dbReference type="AlphaFoldDB" id="A0A099F8H2"/>
<sequence length="675" mass="73467">MRDKFSVSTLPAVALGAVIGTASPALAQSDVVVLDAITLIGTGLPTEVMRNPASITIIESDSIERSAPVSIATLLRDVPGVQISEEGIERVSIRGEDARRVAILIDGQKLTDHTNYGQPILVDPTIIERIEVVRGSASVVSGSRAIGGVINIITKRGAAQPFALSTTAGYISATDGYRYSATASGTVQAGAGALDYRLSYGRMDQENRQTPDGELVPSDVQDRSLSGHLGYRLGRHYFGLKAQSYDLAANVYVGQPGFDIALPKRDLRKVSGFYEGTDLTPWLNRLSVDVYRQTIDREFVNDVSTMAGPMQIDVQSVSVDDQETEGLNLRAEMSFSANTRTVAGLEYEDDQLTTDKVTQTTITPPGFPSTTLRYDRAKIRTFSVFAQHEFDLNEELTATFGARWYDVDADHEASTTDGAGNPTSSNSDSLLLRSAGLVWTPRASLALRANISEGYSYPTLSQLFLTTTAGGEGTTYGNPDLDPETSTTYELGARYDADGWLLDATLFYTKAEDYIVSAPSGPRIFTYENVDEARSWGLEVYAEHEFDRWGLTPYISAALLRRQLRYANGYNTFDSGAPEAAGRIGLRKDWQISDVTGTLDLFLRAESGTDYRDDTGSVTNSAGGYATINLRGDVEFVNGIRLVAELNNLTDRSYQPYGQMPGAERSVNLFLTKSF</sequence>
<dbReference type="eggNOG" id="COG4771">
    <property type="taxonomic scope" value="Bacteria"/>
</dbReference>
<dbReference type="Gene3D" id="2.170.130.10">
    <property type="entry name" value="TonB-dependent receptor, plug domain"/>
    <property type="match status" value="1"/>
</dbReference>
<evidence type="ECO:0000256" key="9">
    <source>
        <dbReference type="ARBA" id="ARBA00023237"/>
    </source>
</evidence>
<evidence type="ECO:0000313" key="18">
    <source>
        <dbReference type="Proteomes" id="UP000182312"/>
    </source>
</evidence>
<dbReference type="CDD" id="cd01347">
    <property type="entry name" value="ligand_gated_channel"/>
    <property type="match status" value="1"/>
</dbReference>
<keyword evidence="17" id="KW-1185">Reference proteome</keyword>
<evidence type="ECO:0000256" key="4">
    <source>
        <dbReference type="ARBA" id="ARBA00022692"/>
    </source>
</evidence>
<evidence type="ECO:0000256" key="6">
    <source>
        <dbReference type="ARBA" id="ARBA00023077"/>
    </source>
</evidence>
<dbReference type="InterPro" id="IPR039426">
    <property type="entry name" value="TonB-dep_rcpt-like"/>
</dbReference>
<proteinExistence type="inferred from homology"/>
<evidence type="ECO:0000259" key="14">
    <source>
        <dbReference type="Pfam" id="PF07715"/>
    </source>
</evidence>
<dbReference type="OrthoDB" id="9796221at2"/>
<keyword evidence="2 10" id="KW-0813">Transport</keyword>
<dbReference type="InterPro" id="IPR037066">
    <property type="entry name" value="Plug_dom_sf"/>
</dbReference>
<evidence type="ECO:0000256" key="5">
    <source>
        <dbReference type="ARBA" id="ARBA00022729"/>
    </source>
</evidence>
<dbReference type="InterPro" id="IPR012910">
    <property type="entry name" value="Plug_dom"/>
</dbReference>
<evidence type="ECO:0000259" key="13">
    <source>
        <dbReference type="Pfam" id="PF00593"/>
    </source>
</evidence>
<evidence type="ECO:0000256" key="1">
    <source>
        <dbReference type="ARBA" id="ARBA00004571"/>
    </source>
</evidence>
<dbReference type="STRING" id="376733.SAMN04487972_10295"/>
<evidence type="ECO:0000256" key="3">
    <source>
        <dbReference type="ARBA" id="ARBA00022452"/>
    </source>
</evidence>
<dbReference type="InterPro" id="IPR036942">
    <property type="entry name" value="Beta-barrel_TonB_sf"/>
</dbReference>
<dbReference type="Pfam" id="PF00593">
    <property type="entry name" value="TonB_dep_Rec_b-barrel"/>
    <property type="match status" value="1"/>
</dbReference>
<dbReference type="EMBL" id="JRKN01000001">
    <property type="protein sequence ID" value="KGJ06844.1"/>
    <property type="molecule type" value="Genomic_DNA"/>
</dbReference>
<dbReference type="PANTHER" id="PTHR30069:SF29">
    <property type="entry name" value="HEMOGLOBIN AND HEMOGLOBIN-HAPTOGLOBIN-BINDING PROTEIN 1-RELATED"/>
    <property type="match status" value="1"/>
</dbReference>
<dbReference type="PROSITE" id="PS52016">
    <property type="entry name" value="TONB_DEPENDENT_REC_3"/>
    <property type="match status" value="1"/>
</dbReference>
<feature type="chain" id="PRO_5010409498" evidence="12">
    <location>
        <begin position="28"/>
        <end position="675"/>
    </location>
</feature>
<dbReference type="GO" id="GO:0044718">
    <property type="term" value="P:siderophore transmembrane transport"/>
    <property type="evidence" value="ECO:0007669"/>
    <property type="project" value="TreeGrafter"/>
</dbReference>
<evidence type="ECO:0000256" key="11">
    <source>
        <dbReference type="RuleBase" id="RU003357"/>
    </source>
</evidence>
<protein>
    <submittedName>
        <fullName evidence="16">Hemoglobin/transferrin/lactoferrin receptor protein</fullName>
    </submittedName>
</protein>
<keyword evidence="8 16" id="KW-0675">Receptor</keyword>
<organism evidence="15 17">
    <name type="scientific">Paracoccus halophilus</name>
    <dbReference type="NCBI Taxonomy" id="376733"/>
    <lineage>
        <taxon>Bacteria</taxon>
        <taxon>Pseudomonadati</taxon>
        <taxon>Pseudomonadota</taxon>
        <taxon>Alphaproteobacteria</taxon>
        <taxon>Rhodobacterales</taxon>
        <taxon>Paracoccaceae</taxon>
        <taxon>Paracoccus</taxon>
    </lineage>
</organism>
<dbReference type="Pfam" id="PF07715">
    <property type="entry name" value="Plug"/>
    <property type="match status" value="1"/>
</dbReference>
<dbReference type="SUPFAM" id="SSF56935">
    <property type="entry name" value="Porins"/>
    <property type="match status" value="1"/>
</dbReference>
<keyword evidence="7 10" id="KW-0472">Membrane</keyword>
<comment type="similarity">
    <text evidence="10 11">Belongs to the TonB-dependent receptor family.</text>
</comment>
<reference evidence="15 17" key="2">
    <citation type="submission" date="2014-10" db="EMBL/GenBank/DDBJ databases">
        <title>Paracoccus sanguinis sp. nov., isolated from clinical specimens of New York State patients.</title>
        <authorList>
            <person name="Mingle L.A."/>
            <person name="Cole J.A."/>
            <person name="Lapierre P."/>
            <person name="Musser K.A."/>
        </authorList>
    </citation>
    <scope>NUCLEOTIDE SEQUENCE [LARGE SCALE GENOMIC DNA]</scope>
    <source>
        <strain evidence="15 17">JCM 14014</strain>
    </source>
</reference>
<keyword evidence="5 12" id="KW-0732">Signal</keyword>
<evidence type="ECO:0000313" key="17">
    <source>
        <dbReference type="Proteomes" id="UP000029846"/>
    </source>
</evidence>
<dbReference type="Gene3D" id="2.40.170.20">
    <property type="entry name" value="TonB-dependent receptor, beta-barrel domain"/>
    <property type="match status" value="1"/>
</dbReference>
<dbReference type="GO" id="GO:0009279">
    <property type="term" value="C:cell outer membrane"/>
    <property type="evidence" value="ECO:0007669"/>
    <property type="project" value="UniProtKB-SubCell"/>
</dbReference>
<feature type="signal peptide" evidence="12">
    <location>
        <begin position="1"/>
        <end position="27"/>
    </location>
</feature>
<dbReference type="EMBL" id="FOJO01000002">
    <property type="protein sequence ID" value="SFA41179.1"/>
    <property type="molecule type" value="Genomic_DNA"/>
</dbReference>
<evidence type="ECO:0000256" key="10">
    <source>
        <dbReference type="PROSITE-ProRule" id="PRU01360"/>
    </source>
</evidence>
<keyword evidence="4 10" id="KW-0812">Transmembrane</keyword>
<evidence type="ECO:0000313" key="15">
    <source>
        <dbReference type="EMBL" id="KGJ06844.1"/>
    </source>
</evidence>
<gene>
    <name evidence="15" type="ORF">IT41_01330</name>
    <name evidence="16" type="ORF">SAMN04487972_10295</name>
</gene>
<feature type="domain" description="TonB-dependent receptor-like beta-barrel" evidence="13">
    <location>
        <begin position="221"/>
        <end position="649"/>
    </location>
</feature>
<evidence type="ECO:0000256" key="7">
    <source>
        <dbReference type="ARBA" id="ARBA00023136"/>
    </source>
</evidence>
<dbReference type="Proteomes" id="UP000182312">
    <property type="component" value="Unassembled WGS sequence"/>
</dbReference>
<dbReference type="PANTHER" id="PTHR30069">
    <property type="entry name" value="TONB-DEPENDENT OUTER MEMBRANE RECEPTOR"/>
    <property type="match status" value="1"/>
</dbReference>
<accession>A0A099F8H2</accession>
<keyword evidence="9 10" id="KW-0998">Cell outer membrane</keyword>
<keyword evidence="3 10" id="KW-1134">Transmembrane beta strand</keyword>
<evidence type="ECO:0000256" key="12">
    <source>
        <dbReference type="SAM" id="SignalP"/>
    </source>
</evidence>
<dbReference type="Proteomes" id="UP000029846">
    <property type="component" value="Unassembled WGS sequence"/>
</dbReference>
<evidence type="ECO:0000256" key="2">
    <source>
        <dbReference type="ARBA" id="ARBA00022448"/>
    </source>
</evidence>
<evidence type="ECO:0000256" key="8">
    <source>
        <dbReference type="ARBA" id="ARBA00023170"/>
    </source>
</evidence>
<name>A0A099F8H2_9RHOB</name>
<feature type="domain" description="TonB-dependent receptor plug" evidence="14">
    <location>
        <begin position="48"/>
        <end position="149"/>
    </location>
</feature>
<comment type="subcellular location">
    <subcellularLocation>
        <location evidence="1 10">Cell outer membrane</location>
        <topology evidence="1 10">Multi-pass membrane protein</topology>
    </subcellularLocation>
</comment>
<evidence type="ECO:0000313" key="16">
    <source>
        <dbReference type="EMBL" id="SFA41179.1"/>
    </source>
</evidence>
<dbReference type="RefSeq" id="WP_036738062.1">
    <property type="nucleotide sequence ID" value="NZ_FOJO01000002.1"/>
</dbReference>
<reference evidence="15 17" key="1">
    <citation type="submission" date="2014-09" db="EMBL/GenBank/DDBJ databases">
        <authorList>
            <person name="McGinnis J.M."/>
            <person name="Wolfgang W.J."/>
        </authorList>
    </citation>
    <scope>NUCLEOTIDE SEQUENCE [LARGE SCALE GENOMIC DNA]</scope>
    <source>
        <strain evidence="15 17">JCM 14014</strain>
    </source>
</reference>
<keyword evidence="6 11" id="KW-0798">TonB box</keyword>
<reference evidence="16 18" key="3">
    <citation type="submission" date="2016-10" db="EMBL/GenBank/DDBJ databases">
        <authorList>
            <person name="de Groot N.N."/>
        </authorList>
    </citation>
    <scope>NUCLEOTIDE SEQUENCE [LARGE SCALE GENOMIC DNA]</scope>
    <source>
        <strain evidence="16 18">CGMCC 1.6117</strain>
    </source>
</reference>
<dbReference type="GO" id="GO:0015344">
    <property type="term" value="F:siderophore uptake transmembrane transporter activity"/>
    <property type="evidence" value="ECO:0007669"/>
    <property type="project" value="TreeGrafter"/>
</dbReference>